<keyword evidence="3 5" id="KW-1133">Transmembrane helix</keyword>
<name>A0A382MZL7_9ZZZZ</name>
<gene>
    <name evidence="7" type="ORF">METZ01_LOCUS307268</name>
</gene>
<feature type="domain" description="NADH:quinone oxidoreductase/Mrp antiporter transmembrane" evidence="6">
    <location>
        <begin position="1"/>
        <end position="285"/>
    </location>
</feature>
<dbReference type="NCBIfam" id="TIGR01770">
    <property type="entry name" value="NDH_I_N"/>
    <property type="match status" value="1"/>
</dbReference>
<dbReference type="GO" id="GO:0042773">
    <property type="term" value="P:ATP synthesis coupled electron transport"/>
    <property type="evidence" value="ECO:0007669"/>
    <property type="project" value="InterPro"/>
</dbReference>
<keyword evidence="4 5" id="KW-0472">Membrane</keyword>
<feature type="transmembrane region" description="Helical" evidence="5">
    <location>
        <begin position="273"/>
        <end position="293"/>
    </location>
</feature>
<evidence type="ECO:0000256" key="2">
    <source>
        <dbReference type="ARBA" id="ARBA00022692"/>
    </source>
</evidence>
<proteinExistence type="predicted"/>
<dbReference type="InterPro" id="IPR001750">
    <property type="entry name" value="ND/Mrp_TM"/>
</dbReference>
<organism evidence="7">
    <name type="scientific">marine metagenome</name>
    <dbReference type="NCBI Taxonomy" id="408172"/>
    <lineage>
        <taxon>unclassified sequences</taxon>
        <taxon>metagenomes</taxon>
        <taxon>ecological metagenomes</taxon>
    </lineage>
</organism>
<reference evidence="7" key="1">
    <citation type="submission" date="2018-05" db="EMBL/GenBank/DDBJ databases">
        <authorList>
            <person name="Lanie J.A."/>
            <person name="Ng W.-L."/>
            <person name="Kazmierczak K.M."/>
            <person name="Andrzejewski T.M."/>
            <person name="Davidsen T.M."/>
            <person name="Wayne K.J."/>
            <person name="Tettelin H."/>
            <person name="Glass J.I."/>
            <person name="Rusch D."/>
            <person name="Podicherti R."/>
            <person name="Tsui H.-C.T."/>
            <person name="Winkler M.E."/>
        </authorList>
    </citation>
    <scope>NUCLEOTIDE SEQUENCE</scope>
</reference>
<dbReference type="GO" id="GO:0016020">
    <property type="term" value="C:membrane"/>
    <property type="evidence" value="ECO:0007669"/>
    <property type="project" value="UniProtKB-SubCell"/>
</dbReference>
<evidence type="ECO:0000313" key="7">
    <source>
        <dbReference type="EMBL" id="SVC54414.1"/>
    </source>
</evidence>
<dbReference type="PANTHER" id="PTHR22773">
    <property type="entry name" value="NADH DEHYDROGENASE"/>
    <property type="match status" value="1"/>
</dbReference>
<feature type="transmembrane region" description="Helical" evidence="5">
    <location>
        <begin position="238"/>
        <end position="261"/>
    </location>
</feature>
<dbReference type="AlphaFoldDB" id="A0A382MZL7"/>
<comment type="subcellular location">
    <subcellularLocation>
        <location evidence="1">Membrane</location>
        <topology evidence="1">Multi-pass membrane protein</topology>
    </subcellularLocation>
</comment>
<feature type="transmembrane region" description="Helical" evidence="5">
    <location>
        <begin position="144"/>
        <end position="162"/>
    </location>
</feature>
<feature type="transmembrane region" description="Helical" evidence="5">
    <location>
        <begin position="314"/>
        <end position="338"/>
    </location>
</feature>
<feature type="transmembrane region" description="Helical" evidence="5">
    <location>
        <begin position="77"/>
        <end position="98"/>
    </location>
</feature>
<evidence type="ECO:0000256" key="1">
    <source>
        <dbReference type="ARBA" id="ARBA00004141"/>
    </source>
</evidence>
<evidence type="ECO:0000256" key="3">
    <source>
        <dbReference type="ARBA" id="ARBA00022989"/>
    </source>
</evidence>
<feature type="transmembrane region" description="Helical" evidence="5">
    <location>
        <begin position="169"/>
        <end position="190"/>
    </location>
</feature>
<evidence type="ECO:0000259" key="6">
    <source>
        <dbReference type="Pfam" id="PF00361"/>
    </source>
</evidence>
<feature type="transmembrane region" description="Helical" evidence="5">
    <location>
        <begin position="196"/>
        <end position="217"/>
    </location>
</feature>
<accession>A0A382MZL7</accession>
<protein>
    <recommendedName>
        <fullName evidence="6">NADH:quinone oxidoreductase/Mrp antiporter transmembrane domain-containing protein</fullName>
    </recommendedName>
</protein>
<evidence type="ECO:0000256" key="5">
    <source>
        <dbReference type="SAM" id="Phobius"/>
    </source>
</evidence>
<dbReference type="EMBL" id="UINC01097040">
    <property type="protein sequence ID" value="SVC54414.1"/>
    <property type="molecule type" value="Genomic_DNA"/>
</dbReference>
<sequence>MGLELLSLSLYVLVGFLRHDVLSNEGGIKYLLLGAFSTAFFLFGAALAYGATGTTNFEGIAAAIASGNVFSSTVLDLGIGLLIVGFAFKVAVVPFHMWSPDVYQGAPTSVTAFLCTAPKAAGFGALLKLFLVAFSVEGGAWQDLFWLLAVLTMTVGNISALIQPNVKRMLAFSSVAHAGYLLIGVMVMDVAGTSSVMFYLLVYSAMNLGAFGVISLVEHEEKGLTFNDYRGLASRHPWLSIVLALFMLSLAGFPPTAGFVAKYGLFSAAVAKGYIWLVVIAVLNTLASFYYYARLIVKMYMEAEEEALTAFPSIHSTILLTILAAVILLFGLTPGWLIENTTLAAAVFSP</sequence>
<dbReference type="GO" id="GO:0008137">
    <property type="term" value="F:NADH dehydrogenase (ubiquinone) activity"/>
    <property type="evidence" value="ECO:0007669"/>
    <property type="project" value="InterPro"/>
</dbReference>
<dbReference type="Pfam" id="PF00361">
    <property type="entry name" value="Proton_antipo_M"/>
    <property type="match status" value="1"/>
</dbReference>
<dbReference type="InterPro" id="IPR010096">
    <property type="entry name" value="NADH-Q_OxRdtase_suN/2"/>
</dbReference>
<evidence type="ECO:0000256" key="4">
    <source>
        <dbReference type="ARBA" id="ARBA00023136"/>
    </source>
</evidence>
<feature type="transmembrane region" description="Helical" evidence="5">
    <location>
        <begin position="30"/>
        <end position="49"/>
    </location>
</feature>
<keyword evidence="2 5" id="KW-0812">Transmembrane</keyword>